<comment type="subcellular location">
    <subcellularLocation>
        <location evidence="1">Membrane</location>
        <topology evidence="1">Multi-pass membrane protein</topology>
    </subcellularLocation>
</comment>
<dbReference type="Proteomes" id="UP000623129">
    <property type="component" value="Unassembled WGS sequence"/>
</dbReference>
<feature type="domain" description="CSC1/OSCA1-like cytosolic" evidence="11">
    <location>
        <begin position="189"/>
        <end position="356"/>
    </location>
</feature>
<dbReference type="InterPro" id="IPR003864">
    <property type="entry name" value="CSC1/OSCA1-like_7TM"/>
</dbReference>
<keyword evidence="3" id="KW-0813">Transport</keyword>
<proteinExistence type="inferred from homology"/>
<organism evidence="12 13">
    <name type="scientific">Carex littledalei</name>
    <dbReference type="NCBI Taxonomy" id="544730"/>
    <lineage>
        <taxon>Eukaryota</taxon>
        <taxon>Viridiplantae</taxon>
        <taxon>Streptophyta</taxon>
        <taxon>Embryophyta</taxon>
        <taxon>Tracheophyta</taxon>
        <taxon>Spermatophyta</taxon>
        <taxon>Magnoliopsida</taxon>
        <taxon>Liliopsida</taxon>
        <taxon>Poales</taxon>
        <taxon>Cyperaceae</taxon>
        <taxon>Cyperoideae</taxon>
        <taxon>Cariceae</taxon>
        <taxon>Carex</taxon>
        <taxon>Carex subgen. Euthyceras</taxon>
    </lineage>
</organism>
<evidence type="ECO:0000256" key="1">
    <source>
        <dbReference type="ARBA" id="ARBA00004141"/>
    </source>
</evidence>
<feature type="transmembrane region" description="Helical" evidence="8">
    <location>
        <begin position="369"/>
        <end position="392"/>
    </location>
</feature>
<dbReference type="InterPro" id="IPR027815">
    <property type="entry name" value="CSC1/OSCA1-like_cyt"/>
</dbReference>
<dbReference type="AlphaFoldDB" id="A0A833QN89"/>
<dbReference type="Pfam" id="PF02714">
    <property type="entry name" value="RSN1_7TM"/>
    <property type="match status" value="1"/>
</dbReference>
<accession>A0A833QN89</accession>
<feature type="domain" description="CSC1/OSCA1-like 7TM region" evidence="9">
    <location>
        <begin position="367"/>
        <end position="637"/>
    </location>
</feature>
<dbReference type="OrthoDB" id="1689567at2759"/>
<evidence type="ECO:0000313" key="13">
    <source>
        <dbReference type="Proteomes" id="UP000623129"/>
    </source>
</evidence>
<keyword evidence="13" id="KW-1185">Reference proteome</keyword>
<feature type="transmembrane region" description="Helical" evidence="8">
    <location>
        <begin position="492"/>
        <end position="512"/>
    </location>
</feature>
<protein>
    <submittedName>
        <fullName evidence="12">CSC1-like protein ERD4</fullName>
    </submittedName>
</protein>
<dbReference type="InterPro" id="IPR045122">
    <property type="entry name" value="Csc1-like"/>
</dbReference>
<evidence type="ECO:0000256" key="5">
    <source>
        <dbReference type="ARBA" id="ARBA00022989"/>
    </source>
</evidence>
<evidence type="ECO:0000313" key="12">
    <source>
        <dbReference type="EMBL" id="KAF3321664.1"/>
    </source>
</evidence>
<reference evidence="12" key="1">
    <citation type="submission" date="2020-01" db="EMBL/GenBank/DDBJ databases">
        <title>Genome sequence of Kobresia littledalei, the first chromosome-level genome in the family Cyperaceae.</title>
        <authorList>
            <person name="Qu G."/>
        </authorList>
    </citation>
    <scope>NUCLEOTIDE SEQUENCE</scope>
    <source>
        <strain evidence="12">C.B.Clarke</strain>
        <tissue evidence="12">Leaf</tissue>
    </source>
</reference>
<sequence>MDLTSFITSFGTSFVIFVVLVLIFTALSRKPSNAMVYYPNPISKGLDPFEGGKRTKSPIGWIREAFSASEADVIAAGGVDAAVYLVFLSTVLGILVFSGVLLLPALLPIAGTDDALRLASRNNKTAGNYSEIEKLAMGNVQGKSKRLWAFMLGVYWVSIVTYYILWKSYKHVSNLRATAKSNPKPRPEDFTILVRDVPSLTSDQSIKDRVDSYFRRLHPDTFYRSMVVTDQKEANKIYNSLEGYKKKLAHAEAVFAESKAASKPEGARPTMRTGFLGLVGSKVDTINHCNEKIKELVPKLDAEQKISLQDKQQRAALIFFNSRVAAAAAAQTIHAQMIDTWTVLEAPDPRAVIWPNLSMRLYMRQIRQAIVYTVVFLTVVFYMIPIAFISAFTTLANLERLAPFLKKVVEQPELRTILEAYLPQIILIIFLALLPALLMFLSKSEGIASESHAMRAAAGKYFYFVVFNVFIGFTISGTLWNSLKSILNHPKGIVSLLASSLPGNATFFLTFVALKFFVGYGLELSRLVPLIIFHLKKKFLCKTEEEIKEAWAPGDIGFATRVPNDMLIVTIVLCYSVIAPLIIPFGAIYFGLGWLVAKNQMLRVYIPNYESNGRMWPHMHTRIIAALIVYQITMFGFMLLKEFYYAPFLLVLVPISLIYSIITKNRFYKSFAVTPLEVAAGELKEIPNMEAIYAAYIPKCLKPEKLEDVELFEDAQSHATSRATSF</sequence>
<dbReference type="InterPro" id="IPR032880">
    <property type="entry name" value="CSC1/OSCA1-like_N"/>
</dbReference>
<evidence type="ECO:0000259" key="11">
    <source>
        <dbReference type="Pfam" id="PF14703"/>
    </source>
</evidence>
<evidence type="ECO:0000256" key="3">
    <source>
        <dbReference type="ARBA" id="ARBA00022448"/>
    </source>
</evidence>
<evidence type="ECO:0000256" key="7">
    <source>
        <dbReference type="ARBA" id="ARBA00023303"/>
    </source>
</evidence>
<evidence type="ECO:0000256" key="6">
    <source>
        <dbReference type="ARBA" id="ARBA00023136"/>
    </source>
</evidence>
<feature type="domain" description="CSC1/OSCA1-like N-terminal transmembrane" evidence="10">
    <location>
        <begin position="5"/>
        <end position="167"/>
    </location>
</feature>
<comment type="similarity">
    <text evidence="2">Belongs to the CSC1 (TC 1.A.17) family.</text>
</comment>
<dbReference type="GO" id="GO:0005886">
    <property type="term" value="C:plasma membrane"/>
    <property type="evidence" value="ECO:0007669"/>
    <property type="project" value="TreeGrafter"/>
</dbReference>
<comment type="caution">
    <text evidence="12">The sequence shown here is derived from an EMBL/GenBank/DDBJ whole genome shotgun (WGS) entry which is preliminary data.</text>
</comment>
<keyword evidence="4 8" id="KW-0812">Transmembrane</keyword>
<keyword evidence="7" id="KW-0406">Ion transport</keyword>
<evidence type="ECO:0000256" key="4">
    <source>
        <dbReference type="ARBA" id="ARBA00022692"/>
    </source>
</evidence>
<dbReference type="PANTHER" id="PTHR13018">
    <property type="entry name" value="PROBABLE MEMBRANE PROTEIN DUF221-RELATED"/>
    <property type="match status" value="1"/>
</dbReference>
<dbReference type="PANTHER" id="PTHR13018:SF100">
    <property type="entry name" value="CSC1-LIKE PROTEIN ERD4"/>
    <property type="match status" value="1"/>
</dbReference>
<dbReference type="EMBL" id="SWLB01000026">
    <property type="protein sequence ID" value="KAF3321664.1"/>
    <property type="molecule type" value="Genomic_DNA"/>
</dbReference>
<evidence type="ECO:0000259" key="9">
    <source>
        <dbReference type="Pfam" id="PF02714"/>
    </source>
</evidence>
<feature type="transmembrane region" description="Helical" evidence="8">
    <location>
        <begin position="643"/>
        <end position="662"/>
    </location>
</feature>
<dbReference type="Pfam" id="PF13967">
    <property type="entry name" value="RSN1_TM"/>
    <property type="match status" value="1"/>
</dbReference>
<feature type="transmembrane region" description="Helical" evidence="8">
    <location>
        <begin position="421"/>
        <end position="441"/>
    </location>
</feature>
<keyword evidence="6 8" id="KW-0472">Membrane</keyword>
<feature type="transmembrane region" description="Helical" evidence="8">
    <location>
        <begin position="147"/>
        <end position="166"/>
    </location>
</feature>
<keyword evidence="7" id="KW-0407">Ion channel</keyword>
<gene>
    <name evidence="12" type="ORF">FCM35_KLT13880</name>
</gene>
<feature type="transmembrane region" description="Helical" evidence="8">
    <location>
        <begin position="82"/>
        <end position="107"/>
    </location>
</feature>
<evidence type="ECO:0000256" key="2">
    <source>
        <dbReference type="ARBA" id="ARBA00007779"/>
    </source>
</evidence>
<feature type="transmembrane region" description="Helical" evidence="8">
    <location>
        <begin position="567"/>
        <end position="597"/>
    </location>
</feature>
<dbReference type="GO" id="GO:0005227">
    <property type="term" value="F:calcium-activated cation channel activity"/>
    <property type="evidence" value="ECO:0007669"/>
    <property type="project" value="InterPro"/>
</dbReference>
<feature type="transmembrane region" description="Helical" evidence="8">
    <location>
        <begin position="6"/>
        <end position="27"/>
    </location>
</feature>
<dbReference type="Pfam" id="PF14703">
    <property type="entry name" value="PHM7_cyt"/>
    <property type="match status" value="1"/>
</dbReference>
<feature type="transmembrane region" description="Helical" evidence="8">
    <location>
        <begin position="461"/>
        <end position="480"/>
    </location>
</feature>
<name>A0A833QN89_9POAL</name>
<evidence type="ECO:0000256" key="8">
    <source>
        <dbReference type="SAM" id="Phobius"/>
    </source>
</evidence>
<keyword evidence="5 8" id="KW-1133">Transmembrane helix</keyword>
<evidence type="ECO:0000259" key="10">
    <source>
        <dbReference type="Pfam" id="PF13967"/>
    </source>
</evidence>